<dbReference type="PANTHER" id="PTHR10165">
    <property type="entry name" value="LIPID PHOSPHATE PHOSPHATASE"/>
    <property type="match status" value="1"/>
</dbReference>
<name>A0A9D4L0Z1_DREPO</name>
<feature type="domain" description="Phosphatidic acid phosphatase type 2/haloperoxidase" evidence="7">
    <location>
        <begin position="110"/>
        <end position="251"/>
    </location>
</feature>
<evidence type="ECO:0000256" key="6">
    <source>
        <dbReference type="SAM" id="Phobius"/>
    </source>
</evidence>
<feature type="transmembrane region" description="Helical" evidence="6">
    <location>
        <begin position="177"/>
        <end position="194"/>
    </location>
</feature>
<dbReference type="AlphaFoldDB" id="A0A9D4L0Z1"/>
<protein>
    <recommendedName>
        <fullName evidence="7">Phosphatidic acid phosphatase type 2/haloperoxidase domain-containing protein</fullName>
    </recommendedName>
</protein>
<dbReference type="InterPro" id="IPR000326">
    <property type="entry name" value="PAP2/HPO"/>
</dbReference>
<evidence type="ECO:0000256" key="5">
    <source>
        <dbReference type="ARBA" id="ARBA00023136"/>
    </source>
</evidence>
<dbReference type="SUPFAM" id="SSF48317">
    <property type="entry name" value="Acid phosphatase/Vanadium-dependent haloperoxidase"/>
    <property type="match status" value="1"/>
</dbReference>
<dbReference type="InterPro" id="IPR043216">
    <property type="entry name" value="PAP-like"/>
</dbReference>
<comment type="subcellular location">
    <subcellularLocation>
        <location evidence="1">Membrane</location>
        <topology evidence="1">Multi-pass membrane protein</topology>
    </subcellularLocation>
</comment>
<evidence type="ECO:0000256" key="1">
    <source>
        <dbReference type="ARBA" id="ARBA00004141"/>
    </source>
</evidence>
<comment type="caution">
    <text evidence="8">The sequence shown here is derived from an EMBL/GenBank/DDBJ whole genome shotgun (WGS) entry which is preliminary data.</text>
</comment>
<dbReference type="Gene3D" id="1.20.144.10">
    <property type="entry name" value="Phosphatidic acid phosphatase type 2/haloperoxidase"/>
    <property type="match status" value="1"/>
</dbReference>
<keyword evidence="3 6" id="KW-0812">Transmembrane</keyword>
<dbReference type="OrthoDB" id="8907274at2759"/>
<reference evidence="8" key="1">
    <citation type="journal article" date="2019" name="bioRxiv">
        <title>The Genome of the Zebra Mussel, Dreissena polymorpha: A Resource for Invasive Species Research.</title>
        <authorList>
            <person name="McCartney M.A."/>
            <person name="Auch B."/>
            <person name="Kono T."/>
            <person name="Mallez S."/>
            <person name="Zhang Y."/>
            <person name="Obille A."/>
            <person name="Becker A."/>
            <person name="Abrahante J.E."/>
            <person name="Garbe J."/>
            <person name="Badalamenti J.P."/>
            <person name="Herman A."/>
            <person name="Mangelson H."/>
            <person name="Liachko I."/>
            <person name="Sullivan S."/>
            <person name="Sone E.D."/>
            <person name="Koren S."/>
            <person name="Silverstein K.A.T."/>
            <person name="Beckman K.B."/>
            <person name="Gohl D.M."/>
        </authorList>
    </citation>
    <scope>NUCLEOTIDE SEQUENCE</scope>
    <source>
        <strain evidence="8">Duluth1</strain>
        <tissue evidence="8">Whole animal</tissue>
    </source>
</reference>
<dbReference type="Proteomes" id="UP000828390">
    <property type="component" value="Unassembled WGS sequence"/>
</dbReference>
<dbReference type="EMBL" id="JAIWYP010000003">
    <property type="protein sequence ID" value="KAH3849847.1"/>
    <property type="molecule type" value="Genomic_DNA"/>
</dbReference>
<keyword evidence="4 6" id="KW-1133">Transmembrane helix</keyword>
<feature type="transmembrane region" description="Helical" evidence="6">
    <location>
        <begin position="63"/>
        <end position="83"/>
    </location>
</feature>
<organism evidence="8 9">
    <name type="scientific">Dreissena polymorpha</name>
    <name type="common">Zebra mussel</name>
    <name type="synonym">Mytilus polymorpha</name>
    <dbReference type="NCBI Taxonomy" id="45954"/>
    <lineage>
        <taxon>Eukaryota</taxon>
        <taxon>Metazoa</taxon>
        <taxon>Spiralia</taxon>
        <taxon>Lophotrochozoa</taxon>
        <taxon>Mollusca</taxon>
        <taxon>Bivalvia</taxon>
        <taxon>Autobranchia</taxon>
        <taxon>Heteroconchia</taxon>
        <taxon>Euheterodonta</taxon>
        <taxon>Imparidentia</taxon>
        <taxon>Neoheterodontei</taxon>
        <taxon>Myida</taxon>
        <taxon>Dreissenoidea</taxon>
        <taxon>Dreissenidae</taxon>
        <taxon>Dreissena</taxon>
    </lineage>
</organism>
<evidence type="ECO:0000313" key="8">
    <source>
        <dbReference type="EMBL" id="KAH3849847.1"/>
    </source>
</evidence>
<feature type="transmembrane region" description="Helical" evidence="6">
    <location>
        <begin position="103"/>
        <end position="123"/>
    </location>
</feature>
<dbReference type="GO" id="GO:0006644">
    <property type="term" value="P:phospholipid metabolic process"/>
    <property type="evidence" value="ECO:0007669"/>
    <property type="project" value="InterPro"/>
</dbReference>
<dbReference type="CDD" id="cd03384">
    <property type="entry name" value="PAP2_wunen"/>
    <property type="match status" value="1"/>
</dbReference>
<dbReference type="GO" id="GO:0007165">
    <property type="term" value="P:signal transduction"/>
    <property type="evidence" value="ECO:0007669"/>
    <property type="project" value="TreeGrafter"/>
</dbReference>
<dbReference type="PANTHER" id="PTHR10165:SF103">
    <property type="entry name" value="PHOSPHOLIPID PHOSPHATASE HOMOLOG 1.2 HOMOLOG"/>
    <property type="match status" value="1"/>
</dbReference>
<dbReference type="InterPro" id="IPR036938">
    <property type="entry name" value="PAP2/HPO_sf"/>
</dbReference>
<dbReference type="GO" id="GO:0005886">
    <property type="term" value="C:plasma membrane"/>
    <property type="evidence" value="ECO:0007669"/>
    <property type="project" value="TreeGrafter"/>
</dbReference>
<evidence type="ECO:0000259" key="7">
    <source>
        <dbReference type="SMART" id="SM00014"/>
    </source>
</evidence>
<gene>
    <name evidence="8" type="ORF">DPMN_092251</name>
</gene>
<accession>A0A9D4L0Z1</accession>
<dbReference type="SMART" id="SM00014">
    <property type="entry name" value="acidPPc"/>
    <property type="match status" value="1"/>
</dbReference>
<feature type="transmembrane region" description="Helical" evidence="6">
    <location>
        <begin position="232"/>
        <end position="254"/>
    </location>
</feature>
<evidence type="ECO:0000256" key="3">
    <source>
        <dbReference type="ARBA" id="ARBA00022692"/>
    </source>
</evidence>
<evidence type="ECO:0000256" key="2">
    <source>
        <dbReference type="ARBA" id="ARBA00008816"/>
    </source>
</evidence>
<dbReference type="GO" id="GO:0046839">
    <property type="term" value="P:phospholipid dephosphorylation"/>
    <property type="evidence" value="ECO:0007669"/>
    <property type="project" value="TreeGrafter"/>
</dbReference>
<keyword evidence="9" id="KW-1185">Reference proteome</keyword>
<proteinExistence type="inferred from homology"/>
<keyword evidence="5 6" id="KW-0472">Membrane</keyword>
<feature type="transmembrane region" description="Helical" evidence="6">
    <location>
        <begin position="206"/>
        <end position="226"/>
    </location>
</feature>
<dbReference type="Pfam" id="PF01569">
    <property type="entry name" value="PAP2"/>
    <property type="match status" value="1"/>
</dbReference>
<dbReference type="GO" id="GO:0008195">
    <property type="term" value="F:phosphatidate phosphatase activity"/>
    <property type="evidence" value="ECO:0007669"/>
    <property type="project" value="TreeGrafter"/>
</dbReference>
<sequence length="345" mass="38503">MKKCADNRRVSRRRITLALIVDVIVFLFVGIPNLYLFLRGKPFIRGFHCDDPAISLPFKSDSISTSVLTVAGFGTSIFCAVIVEVLNAINRKCVRAWPTWEGLLFYAKSVSVFIVGFVIQMLFVEFVKNQLGFLRPNFMDVCRPQFNASLCPAYITEYTCTGQDAKEIMGSRQSFPSGHSTFSMYVAIFYCFYIQRRLHISFSRTLKFFLQAALVFTASICGLSRIRDHKHHATDVIVGFAVGAIVAVSVYKLLAEYLLFTSSDDFVSESSTSSSTVSHDLCCACTTMQSANVEPQTPTPLLPNDYFNDDPNATGRHTSLKLKMTSPVLSPWTTQSGLSDQQELV</sequence>
<comment type="similarity">
    <text evidence="2">Belongs to the PA-phosphatase related phosphoesterase family.</text>
</comment>
<reference evidence="8" key="2">
    <citation type="submission" date="2020-11" db="EMBL/GenBank/DDBJ databases">
        <authorList>
            <person name="McCartney M.A."/>
            <person name="Auch B."/>
            <person name="Kono T."/>
            <person name="Mallez S."/>
            <person name="Becker A."/>
            <person name="Gohl D.M."/>
            <person name="Silverstein K.A.T."/>
            <person name="Koren S."/>
            <person name="Bechman K.B."/>
            <person name="Herman A."/>
            <person name="Abrahante J.E."/>
            <person name="Garbe J."/>
        </authorList>
    </citation>
    <scope>NUCLEOTIDE SEQUENCE</scope>
    <source>
        <strain evidence="8">Duluth1</strain>
        <tissue evidence="8">Whole animal</tissue>
    </source>
</reference>
<evidence type="ECO:0000313" key="9">
    <source>
        <dbReference type="Proteomes" id="UP000828390"/>
    </source>
</evidence>
<evidence type="ECO:0000256" key="4">
    <source>
        <dbReference type="ARBA" id="ARBA00022989"/>
    </source>
</evidence>
<feature type="transmembrane region" description="Helical" evidence="6">
    <location>
        <begin position="15"/>
        <end position="38"/>
    </location>
</feature>